<name>A0AAX6FAZ7_IRIPA</name>
<evidence type="ECO:0000259" key="10">
    <source>
        <dbReference type="PROSITE" id="PS50089"/>
    </source>
</evidence>
<dbReference type="EC" id="2.3.2.27" evidence="2"/>
<keyword evidence="4" id="KW-0479">Metal-binding</keyword>
<evidence type="ECO:0000313" key="12">
    <source>
        <dbReference type="Proteomes" id="UP001140949"/>
    </source>
</evidence>
<keyword evidence="7" id="KW-0862">Zinc</keyword>
<dbReference type="Gene3D" id="3.30.40.10">
    <property type="entry name" value="Zinc/RING finger domain, C3HC4 (zinc finger)"/>
    <property type="match status" value="1"/>
</dbReference>
<dbReference type="GO" id="GO:0016567">
    <property type="term" value="P:protein ubiquitination"/>
    <property type="evidence" value="ECO:0007669"/>
    <property type="project" value="TreeGrafter"/>
</dbReference>
<dbReference type="InterPro" id="IPR001841">
    <property type="entry name" value="Znf_RING"/>
</dbReference>
<evidence type="ECO:0000256" key="5">
    <source>
        <dbReference type="ARBA" id="ARBA00022771"/>
    </source>
</evidence>
<proteinExistence type="predicted"/>
<dbReference type="PANTHER" id="PTHR15710:SF202">
    <property type="entry name" value="RING-TYPE E3 UBIQUITIN TRANSFERASE"/>
    <property type="match status" value="1"/>
</dbReference>
<dbReference type="EMBL" id="JANAVB010030691">
    <property type="protein sequence ID" value="KAJ6813191.1"/>
    <property type="molecule type" value="Genomic_DNA"/>
</dbReference>
<feature type="region of interest" description="Disordered" evidence="9">
    <location>
        <begin position="260"/>
        <end position="307"/>
    </location>
</feature>
<keyword evidence="5 8" id="KW-0863">Zinc-finger</keyword>
<evidence type="ECO:0000256" key="1">
    <source>
        <dbReference type="ARBA" id="ARBA00000900"/>
    </source>
</evidence>
<evidence type="ECO:0000256" key="7">
    <source>
        <dbReference type="ARBA" id="ARBA00022833"/>
    </source>
</evidence>
<evidence type="ECO:0000256" key="6">
    <source>
        <dbReference type="ARBA" id="ARBA00022786"/>
    </source>
</evidence>
<dbReference type="SUPFAM" id="SSF57850">
    <property type="entry name" value="RING/U-box"/>
    <property type="match status" value="1"/>
</dbReference>
<dbReference type="Pfam" id="PF13639">
    <property type="entry name" value="zf-RING_2"/>
    <property type="match status" value="1"/>
</dbReference>
<dbReference type="GO" id="GO:0005737">
    <property type="term" value="C:cytoplasm"/>
    <property type="evidence" value="ECO:0007669"/>
    <property type="project" value="TreeGrafter"/>
</dbReference>
<dbReference type="InterPro" id="IPR013083">
    <property type="entry name" value="Znf_RING/FYVE/PHD"/>
</dbReference>
<dbReference type="FunFam" id="3.30.40.10:FF:000022">
    <property type="entry name" value="E3 ubiquitin-protein ligase RING1-like"/>
    <property type="match status" value="1"/>
</dbReference>
<feature type="region of interest" description="Disordered" evidence="9">
    <location>
        <begin position="324"/>
        <end position="366"/>
    </location>
</feature>
<dbReference type="AlphaFoldDB" id="A0AAX6FAZ7"/>
<comment type="caution">
    <text evidence="11">The sequence shown here is derived from an EMBL/GenBank/DDBJ whole genome shotgun (WGS) entry which is preliminary data.</text>
</comment>
<evidence type="ECO:0000256" key="4">
    <source>
        <dbReference type="ARBA" id="ARBA00022723"/>
    </source>
</evidence>
<dbReference type="Proteomes" id="UP001140949">
    <property type="component" value="Unassembled WGS sequence"/>
</dbReference>
<evidence type="ECO:0000256" key="2">
    <source>
        <dbReference type="ARBA" id="ARBA00012483"/>
    </source>
</evidence>
<reference evidence="11" key="2">
    <citation type="submission" date="2023-04" db="EMBL/GenBank/DDBJ databases">
        <authorList>
            <person name="Bruccoleri R.E."/>
            <person name="Oakeley E.J."/>
            <person name="Faust A.-M."/>
            <person name="Dessus-Babus S."/>
            <person name="Altorfer M."/>
            <person name="Burckhardt D."/>
            <person name="Oertli M."/>
            <person name="Naumann U."/>
            <person name="Petersen F."/>
            <person name="Wong J."/>
        </authorList>
    </citation>
    <scope>NUCLEOTIDE SEQUENCE</scope>
    <source>
        <strain evidence="11">GSM-AAB239-AS_SAM_17_03QT</strain>
        <tissue evidence="11">Leaf</tissue>
    </source>
</reference>
<evidence type="ECO:0000256" key="9">
    <source>
        <dbReference type="SAM" id="MobiDB-lite"/>
    </source>
</evidence>
<keyword evidence="12" id="KW-1185">Reference proteome</keyword>
<feature type="compositionally biased region" description="Gly residues" evidence="9">
    <location>
        <begin position="335"/>
        <end position="357"/>
    </location>
</feature>
<organism evidence="11 12">
    <name type="scientific">Iris pallida</name>
    <name type="common">Sweet iris</name>
    <dbReference type="NCBI Taxonomy" id="29817"/>
    <lineage>
        <taxon>Eukaryota</taxon>
        <taxon>Viridiplantae</taxon>
        <taxon>Streptophyta</taxon>
        <taxon>Embryophyta</taxon>
        <taxon>Tracheophyta</taxon>
        <taxon>Spermatophyta</taxon>
        <taxon>Magnoliopsida</taxon>
        <taxon>Liliopsida</taxon>
        <taxon>Asparagales</taxon>
        <taxon>Iridaceae</taxon>
        <taxon>Iridoideae</taxon>
        <taxon>Irideae</taxon>
        <taxon>Iris</taxon>
    </lineage>
</organism>
<evidence type="ECO:0000256" key="3">
    <source>
        <dbReference type="ARBA" id="ARBA00022679"/>
    </source>
</evidence>
<dbReference type="PANTHER" id="PTHR15710">
    <property type="entry name" value="E3 UBIQUITIN-PROTEIN LIGASE PRAJA"/>
    <property type="match status" value="1"/>
</dbReference>
<accession>A0AAX6FAZ7</accession>
<evidence type="ECO:0000313" key="11">
    <source>
        <dbReference type="EMBL" id="KAJ6813191.1"/>
    </source>
</evidence>
<dbReference type="Pfam" id="PF14369">
    <property type="entry name" value="Zn_ribbon_19"/>
    <property type="match status" value="1"/>
</dbReference>
<dbReference type="InterPro" id="IPR039525">
    <property type="entry name" value="RNF126-like_zinc-ribbon"/>
</dbReference>
<dbReference type="GO" id="GO:0061630">
    <property type="term" value="F:ubiquitin protein ligase activity"/>
    <property type="evidence" value="ECO:0007669"/>
    <property type="project" value="UniProtKB-EC"/>
</dbReference>
<dbReference type="SMART" id="SM00184">
    <property type="entry name" value="RING"/>
    <property type="match status" value="1"/>
</dbReference>
<sequence>MSSSASPGGVPGARQYFCHQCDRAVSIAPPSSPIDDLSCPICHGGFIEEFDLSSPSPNPNPNPSPNSSFFESFSPFINSHAASFDLRHAADLPSLFGLSMPPSSSAPDPNAGPEPFNAAAFLQNYLTPLLSRGANIQLVFDTGSGSPFVSGGNLGDYFIGPGLEQLIQQLAENDPNRCGPPPASKSAVEALPDVKITSSMILLNDGAQCAVCKDEFEVGDQAKQMPCKHLYHSDCIFPWLEMHNSCPVCRYELPTDDHNYENRRTGQQGPTMERTGTGTGTGSSSSSGRVGLAQLVGGESSPGGADRRFRIQLPWPFRTMGANAEASNAGNINAGDGGSGGSGEGRDGSSGGRGSSGPGPRQEDLD</sequence>
<dbReference type="GO" id="GO:0008270">
    <property type="term" value="F:zinc ion binding"/>
    <property type="evidence" value="ECO:0007669"/>
    <property type="project" value="UniProtKB-KW"/>
</dbReference>
<evidence type="ECO:0000256" key="8">
    <source>
        <dbReference type="PROSITE-ProRule" id="PRU00175"/>
    </source>
</evidence>
<keyword evidence="6" id="KW-0833">Ubl conjugation pathway</keyword>
<reference evidence="11" key="1">
    <citation type="journal article" date="2023" name="GigaByte">
        <title>Genome assembly of the bearded iris, Iris pallida Lam.</title>
        <authorList>
            <person name="Bruccoleri R.E."/>
            <person name="Oakeley E.J."/>
            <person name="Faust A.M.E."/>
            <person name="Altorfer M."/>
            <person name="Dessus-Babus S."/>
            <person name="Burckhardt D."/>
            <person name="Oertli M."/>
            <person name="Naumann U."/>
            <person name="Petersen F."/>
            <person name="Wong J."/>
        </authorList>
    </citation>
    <scope>NUCLEOTIDE SEQUENCE</scope>
    <source>
        <strain evidence="11">GSM-AAB239-AS_SAM_17_03QT</strain>
    </source>
</reference>
<dbReference type="CDD" id="cd16667">
    <property type="entry name" value="RING-H2_RNF126-like"/>
    <property type="match status" value="1"/>
</dbReference>
<gene>
    <name evidence="11" type="ORF">M6B38_146765</name>
</gene>
<protein>
    <recommendedName>
        <fullName evidence="2">RING-type E3 ubiquitin transferase</fullName>
        <ecNumber evidence="2">2.3.2.27</ecNumber>
    </recommendedName>
</protein>
<feature type="domain" description="RING-type" evidence="10">
    <location>
        <begin position="209"/>
        <end position="250"/>
    </location>
</feature>
<dbReference type="PROSITE" id="PS50089">
    <property type="entry name" value="ZF_RING_2"/>
    <property type="match status" value="1"/>
</dbReference>
<comment type="catalytic activity">
    <reaction evidence="1">
        <text>S-ubiquitinyl-[E2 ubiquitin-conjugating enzyme]-L-cysteine + [acceptor protein]-L-lysine = [E2 ubiquitin-conjugating enzyme]-L-cysteine + N(6)-ubiquitinyl-[acceptor protein]-L-lysine.</text>
        <dbReference type="EC" id="2.3.2.27"/>
    </reaction>
</comment>
<keyword evidence="3" id="KW-0808">Transferase</keyword>